<dbReference type="AlphaFoldDB" id="A0A6L6TMJ5"/>
<dbReference type="Proteomes" id="UP000757890">
    <property type="component" value="Unassembled WGS sequence"/>
</dbReference>
<dbReference type="RefSeq" id="WP_276624690.1">
    <property type="nucleotide sequence ID" value="NZ_JAYCPO010000008.1"/>
</dbReference>
<proteinExistence type="predicted"/>
<reference evidence="1" key="1">
    <citation type="submission" date="2020-04" db="EMBL/GenBank/DDBJ databases">
        <title>Deep metagenomics examines the oral microbiome during advanced dental caries in children, revealing novel taxa and co-occurrences with host molecules.</title>
        <authorList>
            <person name="Baker J.L."/>
            <person name="Morton J.T."/>
            <person name="Dinis M."/>
            <person name="Alvarez R."/>
            <person name="Tran N.C."/>
            <person name="Knight R."/>
            <person name="Edlund A."/>
        </authorList>
    </citation>
    <scope>NUCLEOTIDE SEQUENCE</scope>
    <source>
        <strain evidence="1">JCVI_32_bin.14</strain>
    </source>
</reference>
<organism evidence="1 2">
    <name type="scientific">Dialister invisus</name>
    <dbReference type="NCBI Taxonomy" id="218538"/>
    <lineage>
        <taxon>Bacteria</taxon>
        <taxon>Bacillati</taxon>
        <taxon>Bacillota</taxon>
        <taxon>Negativicutes</taxon>
        <taxon>Veillonellales</taxon>
        <taxon>Veillonellaceae</taxon>
        <taxon>Dialister</taxon>
    </lineage>
</organism>
<gene>
    <name evidence="1" type="ORF">HXL70_05435</name>
</gene>
<evidence type="ECO:0000313" key="1">
    <source>
        <dbReference type="EMBL" id="MBF1129473.1"/>
    </source>
</evidence>
<dbReference type="EMBL" id="JABZMK010000026">
    <property type="protein sequence ID" value="MBF1129473.1"/>
    <property type="molecule type" value="Genomic_DNA"/>
</dbReference>
<protein>
    <submittedName>
        <fullName evidence="1">Uncharacterized protein</fullName>
    </submittedName>
</protein>
<evidence type="ECO:0000313" key="2">
    <source>
        <dbReference type="Proteomes" id="UP000757890"/>
    </source>
</evidence>
<accession>A0A6L6TMJ5</accession>
<comment type="caution">
    <text evidence="1">The sequence shown here is derived from an EMBL/GenBank/DDBJ whole genome shotgun (WGS) entry which is preliminary data.</text>
</comment>
<sequence>MTQSEESVARMMLTTFLATGIDSSHLLRMTINGSLIMTADPSLVIRMTSFISRHYDAFPKSSF</sequence>
<name>A0A6L6TMJ5_9FIRM</name>